<dbReference type="EMBL" id="JADIMU010000069">
    <property type="protein sequence ID" value="MBO8444057.1"/>
    <property type="molecule type" value="Genomic_DNA"/>
</dbReference>
<name>A0A9D9E9Y2_9SPIR</name>
<sequence length="130" mass="14426">MRDELERILTLPHPTSLSHARMDRTARAAQFAPFAALTGYDDAIEETARRTEEKPQLADDMRAILDMRLAQALEEGLAVTLSVFVKDSVKEGGAITSMEGKVENVDMTTGHIILDKGRRVALDDILDIEF</sequence>
<organism evidence="1 2">
    <name type="scientific">Candidatus Aphodenecus pullistercoris</name>
    <dbReference type="NCBI Taxonomy" id="2840669"/>
    <lineage>
        <taxon>Bacteria</taxon>
        <taxon>Pseudomonadati</taxon>
        <taxon>Spirochaetota</taxon>
        <taxon>Spirochaetia</taxon>
        <taxon>Spirochaetales</taxon>
        <taxon>Candidatus Aphodenecus</taxon>
    </lineage>
</organism>
<dbReference type="AlphaFoldDB" id="A0A9D9E9Y2"/>
<dbReference type="Proteomes" id="UP000823633">
    <property type="component" value="Unassembled WGS sequence"/>
</dbReference>
<reference evidence="1" key="1">
    <citation type="submission" date="2020-10" db="EMBL/GenBank/DDBJ databases">
        <authorList>
            <person name="Gilroy R."/>
        </authorList>
    </citation>
    <scope>NUCLEOTIDE SEQUENCE</scope>
    <source>
        <strain evidence="1">11167</strain>
    </source>
</reference>
<evidence type="ECO:0000313" key="1">
    <source>
        <dbReference type="EMBL" id="MBO8444057.1"/>
    </source>
</evidence>
<comment type="caution">
    <text evidence="1">The sequence shown here is derived from an EMBL/GenBank/DDBJ whole genome shotgun (WGS) entry which is preliminary data.</text>
</comment>
<gene>
    <name evidence="1" type="ORF">IAC42_09950</name>
</gene>
<evidence type="ECO:0000313" key="2">
    <source>
        <dbReference type="Proteomes" id="UP000823633"/>
    </source>
</evidence>
<proteinExistence type="predicted"/>
<reference evidence="1" key="2">
    <citation type="journal article" date="2021" name="PeerJ">
        <title>Extensive microbial diversity within the chicken gut microbiome revealed by metagenomics and culture.</title>
        <authorList>
            <person name="Gilroy R."/>
            <person name="Ravi A."/>
            <person name="Getino M."/>
            <person name="Pursley I."/>
            <person name="Horton D.L."/>
            <person name="Alikhan N.F."/>
            <person name="Baker D."/>
            <person name="Gharbi K."/>
            <person name="Hall N."/>
            <person name="Watson M."/>
            <person name="Adriaenssens E.M."/>
            <person name="Foster-Nyarko E."/>
            <person name="Jarju S."/>
            <person name="Secka A."/>
            <person name="Antonio M."/>
            <person name="Oren A."/>
            <person name="Chaudhuri R.R."/>
            <person name="La Ragione R."/>
            <person name="Hildebrand F."/>
            <person name="Pallen M.J."/>
        </authorList>
    </citation>
    <scope>NUCLEOTIDE SEQUENCE</scope>
    <source>
        <strain evidence="1">11167</strain>
    </source>
</reference>
<accession>A0A9D9E9Y2</accession>
<evidence type="ECO:0008006" key="3">
    <source>
        <dbReference type="Google" id="ProtNLM"/>
    </source>
</evidence>
<protein>
    <recommendedName>
        <fullName evidence="3">YolD-like protein</fullName>
    </recommendedName>
</protein>